<evidence type="ECO:0000256" key="1">
    <source>
        <dbReference type="SAM" id="Phobius"/>
    </source>
</evidence>
<reference evidence="2 3" key="1">
    <citation type="submission" date="2021-03" db="EMBL/GenBank/DDBJ databases">
        <title>Sequencing the genomes of 1000 actinobacteria strains.</title>
        <authorList>
            <person name="Klenk H.-P."/>
        </authorList>
    </citation>
    <scope>NUCLEOTIDE SEQUENCE [LARGE SCALE GENOMIC DNA]</scope>
    <source>
        <strain evidence="2 3">DSM 12936</strain>
    </source>
</reference>
<protein>
    <submittedName>
        <fullName evidence="2">Flp pilus assembly protein TadB</fullName>
    </submittedName>
</protein>
<keyword evidence="1" id="KW-1133">Transmembrane helix</keyword>
<feature type="transmembrane region" description="Helical" evidence="1">
    <location>
        <begin position="41"/>
        <end position="59"/>
    </location>
</feature>
<organism evidence="2 3">
    <name type="scientific">Microlunatus capsulatus</name>
    <dbReference type="NCBI Taxonomy" id="99117"/>
    <lineage>
        <taxon>Bacteria</taxon>
        <taxon>Bacillati</taxon>
        <taxon>Actinomycetota</taxon>
        <taxon>Actinomycetes</taxon>
        <taxon>Propionibacteriales</taxon>
        <taxon>Propionibacteriaceae</taxon>
        <taxon>Microlunatus</taxon>
    </lineage>
</organism>
<evidence type="ECO:0000313" key="3">
    <source>
        <dbReference type="Proteomes" id="UP000758168"/>
    </source>
</evidence>
<evidence type="ECO:0000313" key="2">
    <source>
        <dbReference type="EMBL" id="MBP2416518.1"/>
    </source>
</evidence>
<sequence>MERDPELRGKLAKEGRLWAMAAVCATAGAVTVAVTDAIPPGVLAFLVALAVLGPLLRLYEKRHRR</sequence>
<keyword evidence="1" id="KW-0472">Membrane</keyword>
<dbReference type="RefSeq" id="WP_210054294.1">
    <property type="nucleotide sequence ID" value="NZ_BAAAMH010000015.1"/>
</dbReference>
<dbReference type="EMBL" id="JAGIOB010000001">
    <property type="protein sequence ID" value="MBP2416518.1"/>
    <property type="molecule type" value="Genomic_DNA"/>
</dbReference>
<comment type="caution">
    <text evidence="2">The sequence shown here is derived from an EMBL/GenBank/DDBJ whole genome shotgun (WGS) entry which is preliminary data.</text>
</comment>
<keyword evidence="1" id="KW-0812">Transmembrane</keyword>
<accession>A0ABS4Z8G3</accession>
<name>A0ABS4Z8G3_9ACTN</name>
<dbReference type="Proteomes" id="UP000758168">
    <property type="component" value="Unassembled WGS sequence"/>
</dbReference>
<keyword evidence="3" id="KW-1185">Reference proteome</keyword>
<gene>
    <name evidence="2" type="ORF">JOF54_001440</name>
</gene>
<proteinExistence type="predicted"/>
<feature type="transmembrane region" description="Helical" evidence="1">
    <location>
        <begin position="17"/>
        <end position="35"/>
    </location>
</feature>